<evidence type="ECO:0000256" key="6">
    <source>
        <dbReference type="ARBA" id="ARBA00023136"/>
    </source>
</evidence>
<comment type="subcellular location">
    <subcellularLocation>
        <location evidence="1">Cell membrane</location>
        <topology evidence="1">Multi-pass membrane protein</topology>
    </subcellularLocation>
</comment>
<dbReference type="EMBL" id="CAJVAS010000016">
    <property type="protein sequence ID" value="CAG7635390.1"/>
    <property type="molecule type" value="Genomic_DNA"/>
</dbReference>
<dbReference type="Proteomes" id="UP000693672">
    <property type="component" value="Unassembled WGS sequence"/>
</dbReference>
<evidence type="ECO:0000256" key="2">
    <source>
        <dbReference type="ARBA" id="ARBA00008079"/>
    </source>
</evidence>
<evidence type="ECO:0000256" key="3">
    <source>
        <dbReference type="ARBA" id="ARBA00022475"/>
    </source>
</evidence>
<name>A0A916K5S8_9BACL</name>
<evidence type="ECO:0000256" key="7">
    <source>
        <dbReference type="SAM" id="Phobius"/>
    </source>
</evidence>
<evidence type="ECO:0000256" key="4">
    <source>
        <dbReference type="ARBA" id="ARBA00022692"/>
    </source>
</evidence>
<dbReference type="GO" id="GO:0015990">
    <property type="term" value="P:electron transport coupled proton transport"/>
    <property type="evidence" value="ECO:0007669"/>
    <property type="project" value="TreeGrafter"/>
</dbReference>
<feature type="transmembrane region" description="Helical" evidence="7">
    <location>
        <begin position="23"/>
        <end position="43"/>
    </location>
</feature>
<comment type="caution">
    <text evidence="8">The sequence shown here is derived from an EMBL/GenBank/DDBJ whole genome shotgun (WGS) entry which is preliminary data.</text>
</comment>
<keyword evidence="3" id="KW-1003">Cell membrane</keyword>
<feature type="transmembrane region" description="Helical" evidence="7">
    <location>
        <begin position="49"/>
        <end position="69"/>
    </location>
</feature>
<evidence type="ECO:0000256" key="1">
    <source>
        <dbReference type="ARBA" id="ARBA00004651"/>
    </source>
</evidence>
<dbReference type="EC" id="1.9.3.1" evidence="8"/>
<evidence type="ECO:0000313" key="8">
    <source>
        <dbReference type="EMBL" id="CAG7635390.1"/>
    </source>
</evidence>
<keyword evidence="9" id="KW-1185">Reference proteome</keyword>
<dbReference type="PANTHER" id="PTHR36835:SF1">
    <property type="entry name" value="CYTOCHROME BO(3) UBIQUINOL OXIDASE SUBUNIT 4"/>
    <property type="match status" value="1"/>
</dbReference>
<dbReference type="GO" id="GO:0019646">
    <property type="term" value="P:aerobic electron transport chain"/>
    <property type="evidence" value="ECO:0007669"/>
    <property type="project" value="TreeGrafter"/>
</dbReference>
<dbReference type="RefSeq" id="WP_218093401.1">
    <property type="nucleotide sequence ID" value="NZ_CAJVAS010000016.1"/>
</dbReference>
<dbReference type="GO" id="GO:0005886">
    <property type="term" value="C:plasma membrane"/>
    <property type="evidence" value="ECO:0007669"/>
    <property type="project" value="UniProtKB-SubCell"/>
</dbReference>
<evidence type="ECO:0000256" key="5">
    <source>
        <dbReference type="ARBA" id="ARBA00022989"/>
    </source>
</evidence>
<dbReference type="InterPro" id="IPR005171">
    <property type="entry name" value="Cyt_c_oxidase_su4_prok"/>
</dbReference>
<keyword evidence="5 7" id="KW-1133">Transmembrane helix</keyword>
<keyword evidence="8" id="KW-0560">Oxidoreductase</keyword>
<accession>A0A916K5S8</accession>
<evidence type="ECO:0000313" key="9">
    <source>
        <dbReference type="Proteomes" id="UP000693672"/>
    </source>
</evidence>
<dbReference type="InterPro" id="IPR050968">
    <property type="entry name" value="Cytochrome_c_oxidase_bac_sub4"/>
</dbReference>
<proteinExistence type="inferred from homology"/>
<dbReference type="PANTHER" id="PTHR36835">
    <property type="entry name" value="CYTOCHROME BO(3) UBIQUINOL OXIDASE SUBUNIT 4"/>
    <property type="match status" value="1"/>
</dbReference>
<protein>
    <submittedName>
        <fullName evidence="8">Cytochrome c oxidase subunit 4B</fullName>
        <ecNumber evidence="8">1.9.3.1</ecNumber>
    </submittedName>
</protein>
<organism evidence="8 9">
    <name type="scientific">Paenibacillus solanacearum</name>
    <dbReference type="NCBI Taxonomy" id="2048548"/>
    <lineage>
        <taxon>Bacteria</taxon>
        <taxon>Bacillati</taxon>
        <taxon>Bacillota</taxon>
        <taxon>Bacilli</taxon>
        <taxon>Bacillales</taxon>
        <taxon>Paenibacillaceae</taxon>
        <taxon>Paenibacillus</taxon>
    </lineage>
</organism>
<dbReference type="Pfam" id="PF03626">
    <property type="entry name" value="COX4_pro"/>
    <property type="match status" value="1"/>
</dbReference>
<gene>
    <name evidence="8" type="primary">caaD</name>
    <name evidence="8" type="ORF">PAESOLCIP111_03659</name>
</gene>
<feature type="transmembrane region" description="Helical" evidence="7">
    <location>
        <begin position="81"/>
        <end position="103"/>
    </location>
</feature>
<keyword evidence="6 7" id="KW-0472">Membrane</keyword>
<dbReference type="AlphaFoldDB" id="A0A916K5S8"/>
<sequence length="104" mass="12000">MSNQHHSTVGQERHRLEGPKNHYLSYIISIVLTMLAFAIVLYGGIDRSFIILFLVGLAVVQIFFQLAYWMHMKDRGHFFPILGLCFGTVVALTAVVMAVFWLWW</sequence>
<keyword evidence="4 7" id="KW-0812">Transmembrane</keyword>
<dbReference type="GO" id="GO:0015078">
    <property type="term" value="F:proton transmembrane transporter activity"/>
    <property type="evidence" value="ECO:0007669"/>
    <property type="project" value="TreeGrafter"/>
</dbReference>
<dbReference type="GO" id="GO:0009486">
    <property type="term" value="F:cytochrome bo3 ubiquinol oxidase activity"/>
    <property type="evidence" value="ECO:0007669"/>
    <property type="project" value="TreeGrafter"/>
</dbReference>
<comment type="similarity">
    <text evidence="2">Belongs to the cytochrome c oxidase bacterial subunit 4 family.</text>
</comment>
<dbReference type="GO" id="GO:0009319">
    <property type="term" value="C:cytochrome o ubiquinol oxidase complex"/>
    <property type="evidence" value="ECO:0007669"/>
    <property type="project" value="TreeGrafter"/>
</dbReference>
<reference evidence="8" key="1">
    <citation type="submission" date="2021-06" db="EMBL/GenBank/DDBJ databases">
        <authorList>
            <person name="Criscuolo A."/>
        </authorList>
    </citation>
    <scope>NUCLEOTIDE SEQUENCE</scope>
    <source>
        <strain evidence="8">CIP111600</strain>
    </source>
</reference>